<feature type="region of interest" description="Disordered" evidence="1">
    <location>
        <begin position="1"/>
        <end position="40"/>
    </location>
</feature>
<gene>
    <name evidence="2" type="ORF">BDA96_04G310300</name>
</gene>
<proteinExistence type="predicted"/>
<dbReference type="Proteomes" id="UP000807115">
    <property type="component" value="Chromosome 4"/>
</dbReference>
<sequence length="186" mass="20597">MSKAWSFCSPRPASRKERGRKSKAEQAAEKGPGPAAGQVHAAAGLVHHSETGQLVDSQSVLHCAARSLRGAFPGAGRKKKGRDQIVYNNNILDKDPSGLLERKVNKKIEKAEKERSKSSRILRLPLPWTGTNLLLSRQINQSVRTGKRCCMHGHWSRKFERLYRSAINAQSPIFSSGDCTRALAER</sequence>
<protein>
    <submittedName>
        <fullName evidence="2">Uncharacterized protein</fullName>
    </submittedName>
</protein>
<reference evidence="2" key="1">
    <citation type="journal article" date="2019" name="BMC Genomics">
        <title>A new reference genome for Sorghum bicolor reveals high levels of sequence similarity between sweet and grain genotypes: implications for the genetics of sugar metabolism.</title>
        <authorList>
            <person name="Cooper E.A."/>
            <person name="Brenton Z.W."/>
            <person name="Flinn B.S."/>
            <person name="Jenkins J."/>
            <person name="Shu S."/>
            <person name="Flowers D."/>
            <person name="Luo F."/>
            <person name="Wang Y."/>
            <person name="Xia P."/>
            <person name="Barry K."/>
            <person name="Daum C."/>
            <person name="Lipzen A."/>
            <person name="Yoshinaga Y."/>
            <person name="Schmutz J."/>
            <person name="Saski C."/>
            <person name="Vermerris W."/>
            <person name="Kresovich S."/>
        </authorList>
    </citation>
    <scope>NUCLEOTIDE SEQUENCE</scope>
</reference>
<accession>A0A921UJU6</accession>
<dbReference type="AlphaFoldDB" id="A0A921UJU6"/>
<evidence type="ECO:0000256" key="1">
    <source>
        <dbReference type="SAM" id="MobiDB-lite"/>
    </source>
</evidence>
<name>A0A921UJU6_SORBI</name>
<evidence type="ECO:0000313" key="2">
    <source>
        <dbReference type="EMBL" id="KAG0534792.1"/>
    </source>
</evidence>
<comment type="caution">
    <text evidence="2">The sequence shown here is derived from an EMBL/GenBank/DDBJ whole genome shotgun (WGS) entry which is preliminary data.</text>
</comment>
<dbReference type="EMBL" id="CM027683">
    <property type="protein sequence ID" value="KAG0534792.1"/>
    <property type="molecule type" value="Genomic_DNA"/>
</dbReference>
<organism evidence="2 3">
    <name type="scientific">Sorghum bicolor</name>
    <name type="common">Sorghum</name>
    <name type="synonym">Sorghum vulgare</name>
    <dbReference type="NCBI Taxonomy" id="4558"/>
    <lineage>
        <taxon>Eukaryota</taxon>
        <taxon>Viridiplantae</taxon>
        <taxon>Streptophyta</taxon>
        <taxon>Embryophyta</taxon>
        <taxon>Tracheophyta</taxon>
        <taxon>Spermatophyta</taxon>
        <taxon>Magnoliopsida</taxon>
        <taxon>Liliopsida</taxon>
        <taxon>Poales</taxon>
        <taxon>Poaceae</taxon>
        <taxon>PACMAD clade</taxon>
        <taxon>Panicoideae</taxon>
        <taxon>Andropogonodae</taxon>
        <taxon>Andropogoneae</taxon>
        <taxon>Sorghinae</taxon>
        <taxon>Sorghum</taxon>
    </lineage>
</organism>
<evidence type="ECO:0000313" key="3">
    <source>
        <dbReference type="Proteomes" id="UP000807115"/>
    </source>
</evidence>
<reference evidence="2" key="2">
    <citation type="submission" date="2020-10" db="EMBL/GenBank/DDBJ databases">
        <authorList>
            <person name="Cooper E.A."/>
            <person name="Brenton Z.W."/>
            <person name="Flinn B.S."/>
            <person name="Jenkins J."/>
            <person name="Shu S."/>
            <person name="Flowers D."/>
            <person name="Luo F."/>
            <person name="Wang Y."/>
            <person name="Xia P."/>
            <person name="Barry K."/>
            <person name="Daum C."/>
            <person name="Lipzen A."/>
            <person name="Yoshinaga Y."/>
            <person name="Schmutz J."/>
            <person name="Saski C."/>
            <person name="Vermerris W."/>
            <person name="Kresovich S."/>
        </authorList>
    </citation>
    <scope>NUCLEOTIDE SEQUENCE</scope>
</reference>